<evidence type="ECO:0008006" key="4">
    <source>
        <dbReference type="Google" id="ProtNLM"/>
    </source>
</evidence>
<organism evidence="2 3">
    <name type="scientific">Candidatus Nucleicultrix amoebiphila FS5</name>
    <dbReference type="NCBI Taxonomy" id="1414854"/>
    <lineage>
        <taxon>Bacteria</taxon>
        <taxon>Pseudomonadati</taxon>
        <taxon>Pseudomonadota</taxon>
        <taxon>Alphaproteobacteria</taxon>
        <taxon>Holosporales</taxon>
        <taxon>Candidatus Nucleicultricaceae</taxon>
        <taxon>Candidatus Nucleicultrix</taxon>
    </lineage>
</organism>
<name>A0A1W6N568_9PROT</name>
<keyword evidence="1" id="KW-0812">Transmembrane</keyword>
<keyword evidence="3" id="KW-1185">Reference proteome</keyword>
<evidence type="ECO:0000256" key="1">
    <source>
        <dbReference type="SAM" id="Phobius"/>
    </source>
</evidence>
<feature type="transmembrane region" description="Helical" evidence="1">
    <location>
        <begin position="87"/>
        <end position="109"/>
    </location>
</feature>
<dbReference type="KEGG" id="naf:GQ61_06610"/>
<accession>A0A1W6N568</accession>
<sequence length="116" mass="13053">MTYVILKVIISAVIIVSIAEISKRNALLGAMIASLPVVSVLALTWLYIDTKNTQKIIELSKNILILIIPSLSFFVFLIVLLKKEINYYLSLSLSLFLMVSFYFITVRLLKALNITS</sequence>
<evidence type="ECO:0000313" key="2">
    <source>
        <dbReference type="EMBL" id="ARN85015.1"/>
    </source>
</evidence>
<dbReference type="RefSeq" id="WP_085784526.1">
    <property type="nucleotide sequence ID" value="NZ_CP008743.1"/>
</dbReference>
<reference evidence="2 3" key="1">
    <citation type="submission" date="2014-06" db="EMBL/GenBank/DDBJ databases">
        <title>The genome of the endonuclear symbiont Nucleicultrix amoebiphila.</title>
        <authorList>
            <person name="Schulz F."/>
            <person name="Horn M."/>
        </authorList>
    </citation>
    <scope>NUCLEOTIDE SEQUENCE [LARGE SCALE GENOMIC DNA]</scope>
    <source>
        <strain evidence="2 3">FS5</strain>
    </source>
</reference>
<dbReference type="EMBL" id="CP008743">
    <property type="protein sequence ID" value="ARN85015.1"/>
    <property type="molecule type" value="Genomic_DNA"/>
</dbReference>
<dbReference type="AlphaFoldDB" id="A0A1W6N568"/>
<dbReference type="Proteomes" id="UP000237351">
    <property type="component" value="Chromosome"/>
</dbReference>
<feature type="transmembrane region" description="Helical" evidence="1">
    <location>
        <begin position="29"/>
        <end position="48"/>
    </location>
</feature>
<dbReference type="OrthoDB" id="47473at2"/>
<protein>
    <recommendedName>
        <fullName evidence="4">DUF3147 family protein</fullName>
    </recommendedName>
</protein>
<proteinExistence type="predicted"/>
<evidence type="ECO:0000313" key="3">
    <source>
        <dbReference type="Proteomes" id="UP000237351"/>
    </source>
</evidence>
<keyword evidence="1" id="KW-0472">Membrane</keyword>
<feature type="transmembrane region" description="Helical" evidence="1">
    <location>
        <begin position="60"/>
        <end position="81"/>
    </location>
</feature>
<keyword evidence="1" id="KW-1133">Transmembrane helix</keyword>
<gene>
    <name evidence="2" type="ORF">GQ61_06610</name>
</gene>